<dbReference type="AlphaFoldDB" id="A0A139AEH0"/>
<proteinExistence type="predicted"/>
<protein>
    <recommendedName>
        <fullName evidence="1">ParB-like N-terminal domain-containing protein</fullName>
    </recommendedName>
</protein>
<dbReference type="SUPFAM" id="SSF110849">
    <property type="entry name" value="ParB/Sulfiredoxin"/>
    <property type="match status" value="1"/>
</dbReference>
<dbReference type="InterPro" id="IPR036086">
    <property type="entry name" value="ParB/Sulfiredoxin_sf"/>
</dbReference>
<evidence type="ECO:0000313" key="3">
    <source>
        <dbReference type="Proteomes" id="UP000070544"/>
    </source>
</evidence>
<reference evidence="2 3" key="1">
    <citation type="journal article" date="2015" name="Genome Biol. Evol.">
        <title>Phylogenomic analyses indicate that early fungi evolved digesting cell walls of algal ancestors of land plants.</title>
        <authorList>
            <person name="Chang Y."/>
            <person name="Wang S."/>
            <person name="Sekimoto S."/>
            <person name="Aerts A.L."/>
            <person name="Choi C."/>
            <person name="Clum A."/>
            <person name="LaButti K.M."/>
            <person name="Lindquist E.A."/>
            <person name="Yee Ngan C."/>
            <person name="Ohm R.A."/>
            <person name="Salamov A.A."/>
            <person name="Grigoriev I.V."/>
            <person name="Spatafora J.W."/>
            <person name="Berbee M.L."/>
        </authorList>
    </citation>
    <scope>NUCLEOTIDE SEQUENCE [LARGE SCALE GENOMIC DNA]</scope>
    <source>
        <strain evidence="2 3">JEL478</strain>
    </source>
</reference>
<dbReference type="Proteomes" id="UP000070544">
    <property type="component" value="Unassembled WGS sequence"/>
</dbReference>
<accession>A0A139AEH0</accession>
<dbReference type="Pfam" id="PF02195">
    <property type="entry name" value="ParB_N"/>
    <property type="match status" value="1"/>
</dbReference>
<dbReference type="CDD" id="cd16387">
    <property type="entry name" value="ParB_N_Srx"/>
    <property type="match status" value="1"/>
</dbReference>
<name>A0A139AEH0_GONPJ</name>
<gene>
    <name evidence="2" type="ORF">M427DRAFT_32640</name>
</gene>
<organism evidence="2 3">
    <name type="scientific">Gonapodya prolifera (strain JEL478)</name>
    <name type="common">Monoblepharis prolifera</name>
    <dbReference type="NCBI Taxonomy" id="1344416"/>
    <lineage>
        <taxon>Eukaryota</taxon>
        <taxon>Fungi</taxon>
        <taxon>Fungi incertae sedis</taxon>
        <taxon>Chytridiomycota</taxon>
        <taxon>Chytridiomycota incertae sedis</taxon>
        <taxon>Monoblepharidomycetes</taxon>
        <taxon>Monoblepharidales</taxon>
        <taxon>Gonapodyaceae</taxon>
        <taxon>Gonapodya</taxon>
    </lineage>
</organism>
<dbReference type="Gene3D" id="3.90.1530.10">
    <property type="entry name" value="Conserved hypothetical protein from pyrococcus furiosus pfu- 392566-001, ParB domain"/>
    <property type="match status" value="1"/>
</dbReference>
<feature type="domain" description="ParB-like N-terminal" evidence="1">
    <location>
        <begin position="35"/>
        <end position="107"/>
    </location>
</feature>
<dbReference type="EMBL" id="KQ965764">
    <property type="protein sequence ID" value="KXS15191.1"/>
    <property type="molecule type" value="Genomic_DNA"/>
</dbReference>
<keyword evidence="3" id="KW-1185">Reference proteome</keyword>
<evidence type="ECO:0000313" key="2">
    <source>
        <dbReference type="EMBL" id="KXS15191.1"/>
    </source>
</evidence>
<sequence length="136" mass="15189">MKSSGAPKAIVASQASPQERQILIQSLLKKWFANDSLQRVKLQRIKADSYMDIWPLYCEGVEEIKASIRKNSLLEMTPFVLLELDNGFFAVVDGRHRLNALLKLRVEGAIAIDGLDDLEMEITAVVLKLMTSSGVE</sequence>
<evidence type="ECO:0000259" key="1">
    <source>
        <dbReference type="Pfam" id="PF02195"/>
    </source>
</evidence>
<dbReference type="InterPro" id="IPR003115">
    <property type="entry name" value="ParB_N"/>
</dbReference>